<evidence type="ECO:0000256" key="5">
    <source>
        <dbReference type="SAM" id="MobiDB-lite"/>
    </source>
</evidence>
<evidence type="ECO:0000313" key="6">
    <source>
        <dbReference type="EMBL" id="OQV26171.1"/>
    </source>
</evidence>
<organism evidence="6 7">
    <name type="scientific">Hypsibius exemplaris</name>
    <name type="common">Freshwater tardigrade</name>
    <dbReference type="NCBI Taxonomy" id="2072580"/>
    <lineage>
        <taxon>Eukaryota</taxon>
        <taxon>Metazoa</taxon>
        <taxon>Ecdysozoa</taxon>
        <taxon>Tardigrada</taxon>
        <taxon>Eutardigrada</taxon>
        <taxon>Parachela</taxon>
        <taxon>Hypsibioidea</taxon>
        <taxon>Hypsibiidae</taxon>
        <taxon>Hypsibius</taxon>
    </lineage>
</organism>
<sequence length="648" mass="71844">MMKTSVQTVRLPSTPVPNPKRLSRTCSSLSASLHRLSCAPEDSSVLSLALSPRPTPPSSSGSVFNLHTSGSHHRKMPPPPAATTADDHLYEEISSTFPLLTGNNANGNNHHNQNQRARVVPGTTPLPPTQLSSSSSTQSVIPVVGAAADPPKLAPVSGVLHNKDAIVIRPIAFKPYIRSPMPSTPTTASLTSPTPAAALKAPLSHTCSATCSQHHHASLPDNHHRVVPTTMAGERYDRKPTGRSLSDPWKGAGSAGGAVYRKQQQQLNGDYTKSRSTPSSMREDSTGTGGGQMVYYPSSSDKSSYGYVSCSDQSAESLYGVHQTYHARMIRPEDDTDYSFDPYQINSTPSPSDSGIAVNYEALLRDKDLEIQTLRTTMERNEGVIFKVHEEKEAQWKRQTDALKHHYEQQLQKQSSDHLARQNELTRNVDLLRQQNIKLQQQLQSSLESQSNLEDNLQDLQTKYHTAETNLAEANWNVTDKTSQISMLKRLRSGSNNSDAAAEDLPGKLEAAQKEAIQRGAELKDLRQTLNFLSQELFQVQQKFDSAREELEQRRETATGNRSKRASFLLCGSSAEFSVLGENSSEAERLRKELTEVRGRYAAEKRSMEEERAAWFEEKEKVIKYQKQLQLNYLEIYKRNCQFGDGVG</sequence>
<dbReference type="Proteomes" id="UP000192578">
    <property type="component" value="Unassembled WGS sequence"/>
</dbReference>
<feature type="compositionally biased region" description="Polar residues" evidence="5">
    <location>
        <begin position="1"/>
        <end position="11"/>
    </location>
</feature>
<name>A0A1W0XFN3_HYPEX</name>
<reference evidence="7" key="1">
    <citation type="submission" date="2017-01" db="EMBL/GenBank/DDBJ databases">
        <title>Comparative genomics of anhydrobiosis in the tardigrade Hypsibius dujardini.</title>
        <authorList>
            <person name="Yoshida Y."/>
            <person name="Koutsovoulos G."/>
            <person name="Laetsch D."/>
            <person name="Stevens L."/>
            <person name="Kumar S."/>
            <person name="Horikawa D."/>
            <person name="Ishino K."/>
            <person name="Komine S."/>
            <person name="Tomita M."/>
            <person name="Blaxter M."/>
            <person name="Arakawa K."/>
        </authorList>
    </citation>
    <scope>NUCLEOTIDE SEQUENCE [LARGE SCALE GENOMIC DNA]</scope>
    <source>
        <strain evidence="7">Z151</strain>
    </source>
</reference>
<dbReference type="PANTHER" id="PTHR19354">
    <property type="entry name" value="ZIPPER PUTATIVE TUMOR SUPPRESSOR 2 HOMOLOG-LIKE PROTEIN-RELATED"/>
    <property type="match status" value="1"/>
</dbReference>
<accession>A0A1W0XFN3</accession>
<dbReference type="EMBL" id="MTYJ01000001">
    <property type="protein sequence ID" value="OQV26171.1"/>
    <property type="molecule type" value="Genomic_DNA"/>
</dbReference>
<dbReference type="PANTHER" id="PTHR19354:SF2">
    <property type="entry name" value="LEUCINE-RICH REPEAT-CONTAINING PROTEIN DDB_G0290503"/>
    <property type="match status" value="1"/>
</dbReference>
<feature type="region of interest" description="Disordered" evidence="5">
    <location>
        <begin position="49"/>
        <end position="83"/>
    </location>
</feature>
<feature type="region of interest" description="Disordered" evidence="5">
    <location>
        <begin position="1"/>
        <end position="22"/>
    </location>
</feature>
<evidence type="ECO:0000256" key="3">
    <source>
        <dbReference type="ARBA" id="ARBA00023054"/>
    </source>
</evidence>
<evidence type="ECO:0000256" key="1">
    <source>
        <dbReference type="ARBA" id="ARBA00004496"/>
    </source>
</evidence>
<proteinExistence type="predicted"/>
<evidence type="ECO:0000256" key="4">
    <source>
        <dbReference type="SAM" id="Coils"/>
    </source>
</evidence>
<dbReference type="OrthoDB" id="10030037at2759"/>
<protein>
    <recommendedName>
        <fullName evidence="8">Leucine zipper tumor suppressor 2</fullName>
    </recommendedName>
</protein>
<feature type="compositionally biased region" description="Polar residues" evidence="5">
    <location>
        <begin position="262"/>
        <end position="280"/>
    </location>
</feature>
<comment type="subcellular location">
    <subcellularLocation>
        <location evidence="1">Cytoplasm</location>
    </subcellularLocation>
</comment>
<feature type="coiled-coil region" evidence="4">
    <location>
        <begin position="509"/>
        <end position="550"/>
    </location>
</feature>
<dbReference type="GO" id="GO:0005737">
    <property type="term" value="C:cytoplasm"/>
    <property type="evidence" value="ECO:0007669"/>
    <property type="project" value="UniProtKB-SubCell"/>
</dbReference>
<evidence type="ECO:0008006" key="8">
    <source>
        <dbReference type="Google" id="ProtNLM"/>
    </source>
</evidence>
<keyword evidence="3 4" id="KW-0175">Coiled coil</keyword>
<feature type="coiled-coil region" evidence="4">
    <location>
        <begin position="422"/>
        <end position="477"/>
    </location>
</feature>
<gene>
    <name evidence="6" type="ORF">BV898_00292</name>
</gene>
<dbReference type="AlphaFoldDB" id="A0A1W0XFN3"/>
<feature type="region of interest" description="Disordered" evidence="5">
    <location>
        <begin position="235"/>
        <end position="294"/>
    </location>
</feature>
<dbReference type="Pfam" id="PF06818">
    <property type="entry name" value="Fez1"/>
    <property type="match status" value="1"/>
</dbReference>
<comment type="caution">
    <text evidence="6">The sequence shown here is derived from an EMBL/GenBank/DDBJ whole genome shotgun (WGS) entry which is preliminary data.</text>
</comment>
<evidence type="ECO:0000313" key="7">
    <source>
        <dbReference type="Proteomes" id="UP000192578"/>
    </source>
</evidence>
<evidence type="ECO:0000256" key="2">
    <source>
        <dbReference type="ARBA" id="ARBA00022490"/>
    </source>
</evidence>
<keyword evidence="2" id="KW-0963">Cytoplasm</keyword>
<keyword evidence="7" id="KW-1185">Reference proteome</keyword>
<dbReference type="InterPro" id="IPR045329">
    <property type="entry name" value="LZTS"/>
</dbReference>
<feature type="compositionally biased region" description="Low complexity" evidence="5">
    <location>
        <begin position="49"/>
        <end position="62"/>
    </location>
</feature>